<proteinExistence type="predicted"/>
<evidence type="ECO:0000313" key="1">
    <source>
        <dbReference type="EMBL" id="OMO99581.1"/>
    </source>
</evidence>
<name>A0A1R3JXQ6_COCAP</name>
<dbReference type="AlphaFoldDB" id="A0A1R3JXQ6"/>
<accession>A0A1R3JXQ6</accession>
<dbReference type="Proteomes" id="UP000188268">
    <property type="component" value="Unassembled WGS sequence"/>
</dbReference>
<protein>
    <submittedName>
        <fullName evidence="1">Uncharacterized protein</fullName>
    </submittedName>
</protein>
<gene>
    <name evidence="1" type="ORF">CCACVL1_03725</name>
</gene>
<dbReference type="EMBL" id="AWWV01006839">
    <property type="protein sequence ID" value="OMO99581.1"/>
    <property type="molecule type" value="Genomic_DNA"/>
</dbReference>
<organism evidence="1 2">
    <name type="scientific">Corchorus capsularis</name>
    <name type="common">Jute</name>
    <dbReference type="NCBI Taxonomy" id="210143"/>
    <lineage>
        <taxon>Eukaryota</taxon>
        <taxon>Viridiplantae</taxon>
        <taxon>Streptophyta</taxon>
        <taxon>Embryophyta</taxon>
        <taxon>Tracheophyta</taxon>
        <taxon>Spermatophyta</taxon>
        <taxon>Magnoliopsida</taxon>
        <taxon>eudicotyledons</taxon>
        <taxon>Gunneridae</taxon>
        <taxon>Pentapetalae</taxon>
        <taxon>rosids</taxon>
        <taxon>malvids</taxon>
        <taxon>Malvales</taxon>
        <taxon>Malvaceae</taxon>
        <taxon>Grewioideae</taxon>
        <taxon>Apeibeae</taxon>
        <taxon>Corchorus</taxon>
    </lineage>
</organism>
<keyword evidence="2" id="KW-1185">Reference proteome</keyword>
<sequence length="82" mass="9393">MRDAFHDLIKMFRDMPQEQQARSEDSLRRVHEAVREVRPMLKGQEQQPGQLPIVANAPNGQEVQADLVMPVEEVANDIDEVN</sequence>
<reference evidence="1 2" key="1">
    <citation type="submission" date="2013-09" db="EMBL/GenBank/DDBJ databases">
        <title>Corchorus capsularis genome sequencing.</title>
        <authorList>
            <person name="Alam M."/>
            <person name="Haque M.S."/>
            <person name="Islam M.S."/>
            <person name="Emdad E.M."/>
            <person name="Islam M.M."/>
            <person name="Ahmed B."/>
            <person name="Halim A."/>
            <person name="Hossen Q.M.M."/>
            <person name="Hossain M.Z."/>
            <person name="Ahmed R."/>
            <person name="Khan M.M."/>
            <person name="Islam R."/>
            <person name="Rashid M.M."/>
            <person name="Khan S.A."/>
            <person name="Rahman M.S."/>
            <person name="Alam M."/>
        </authorList>
    </citation>
    <scope>NUCLEOTIDE SEQUENCE [LARGE SCALE GENOMIC DNA]</scope>
    <source>
        <strain evidence="2">cv. CVL-1</strain>
        <tissue evidence="1">Whole seedling</tissue>
    </source>
</reference>
<dbReference type="Gramene" id="OMO99581">
    <property type="protein sequence ID" value="OMO99581"/>
    <property type="gene ID" value="CCACVL1_03725"/>
</dbReference>
<comment type="caution">
    <text evidence="1">The sequence shown here is derived from an EMBL/GenBank/DDBJ whole genome shotgun (WGS) entry which is preliminary data.</text>
</comment>
<evidence type="ECO:0000313" key="2">
    <source>
        <dbReference type="Proteomes" id="UP000188268"/>
    </source>
</evidence>